<accession>A0A1Y6BS45</accession>
<evidence type="ECO:0000256" key="6">
    <source>
        <dbReference type="ARBA" id="ARBA00023136"/>
    </source>
</evidence>
<reference evidence="11" key="1">
    <citation type="submission" date="2017-04" db="EMBL/GenBank/DDBJ databases">
        <authorList>
            <person name="Varghese N."/>
            <person name="Submissions S."/>
        </authorList>
    </citation>
    <scope>NUCLEOTIDE SEQUENCE [LARGE SCALE GENOMIC DNA]</scope>
    <source>
        <strain evidence="11">RKEM611</strain>
    </source>
</reference>
<dbReference type="AlphaFoldDB" id="A0A1Y6BS45"/>
<name>A0A1Y6BS45_9BACT</name>
<feature type="domain" description="ABC3 transporter permease C-terminal" evidence="8">
    <location>
        <begin position="268"/>
        <end position="392"/>
    </location>
</feature>
<organism evidence="10 11">
    <name type="scientific">Pseudobacteriovorax antillogorgiicola</name>
    <dbReference type="NCBI Taxonomy" id="1513793"/>
    <lineage>
        <taxon>Bacteria</taxon>
        <taxon>Pseudomonadati</taxon>
        <taxon>Bdellovibrionota</taxon>
        <taxon>Oligoflexia</taxon>
        <taxon>Oligoflexales</taxon>
        <taxon>Pseudobacteriovoracaceae</taxon>
        <taxon>Pseudobacteriovorax</taxon>
    </lineage>
</organism>
<dbReference type="InterPro" id="IPR003838">
    <property type="entry name" value="ABC3_permease_C"/>
</dbReference>
<evidence type="ECO:0000313" key="10">
    <source>
        <dbReference type="EMBL" id="SMF18066.1"/>
    </source>
</evidence>
<evidence type="ECO:0000256" key="7">
    <source>
        <dbReference type="SAM" id="Phobius"/>
    </source>
</evidence>
<evidence type="ECO:0000256" key="5">
    <source>
        <dbReference type="ARBA" id="ARBA00022989"/>
    </source>
</evidence>
<feature type="transmembrane region" description="Helical" evidence="7">
    <location>
        <begin position="21"/>
        <end position="44"/>
    </location>
</feature>
<dbReference type="PANTHER" id="PTHR30489:SF0">
    <property type="entry name" value="LIPOPROTEIN-RELEASING SYSTEM TRANSMEMBRANE PROTEIN LOLE"/>
    <property type="match status" value="1"/>
</dbReference>
<keyword evidence="3" id="KW-1003">Cell membrane</keyword>
<keyword evidence="5 7" id="KW-1133">Transmembrane helix</keyword>
<dbReference type="GO" id="GO:0098797">
    <property type="term" value="C:plasma membrane protein complex"/>
    <property type="evidence" value="ECO:0007669"/>
    <property type="project" value="TreeGrafter"/>
</dbReference>
<sequence length="401" mass="43940">MQLKFSLLNVSRNRRRSLVCLISIAVSVFGLYFLDGFFTGLIAMHRENSIHSRFGHGQIFQKGYYDQSHAKPWQHWIENPEEVMTKVLEHPHVEQVFPRVQFFSLLSNGEMSVAGRGMGVRGKEEESFFNKMNIVEGSVLSDHDDGIVIGIGLAKALGVKVGDPVTVVGNTIYGSINALDLKVVGIFHMGLKEADDMLFQVQLDQAQTLLDTKKVESISLGNTSHLVWDQVEGFVEKSFPVLEARSVNVLDKIWAENGENFLTALLNIFRLVFLGVISLSIYNSSANTVLERTRELGMLRANGLSGSLLVKLMTLESAFLAIAGAAIGLLLTLLVTQIFADGVPMPPTPGTNRELPVVIQLEWLDGFLAVGLGVGVSILASMSASLQVLFLPISKALRSLS</sequence>
<dbReference type="EMBL" id="FWZT01000006">
    <property type="protein sequence ID" value="SMF18066.1"/>
    <property type="molecule type" value="Genomic_DNA"/>
</dbReference>
<dbReference type="PANTHER" id="PTHR30489">
    <property type="entry name" value="LIPOPROTEIN-RELEASING SYSTEM TRANSMEMBRANE PROTEIN LOLE"/>
    <property type="match status" value="1"/>
</dbReference>
<dbReference type="Pfam" id="PF02687">
    <property type="entry name" value="FtsX"/>
    <property type="match status" value="1"/>
</dbReference>
<comment type="similarity">
    <text evidence="2">Belongs to the ABC-4 integral membrane protein family. LolC/E subfamily.</text>
</comment>
<protein>
    <submittedName>
        <fullName evidence="10">Putative ABC transport system permease protein</fullName>
    </submittedName>
</protein>
<dbReference type="Proteomes" id="UP000192907">
    <property type="component" value="Unassembled WGS sequence"/>
</dbReference>
<evidence type="ECO:0000313" key="11">
    <source>
        <dbReference type="Proteomes" id="UP000192907"/>
    </source>
</evidence>
<feature type="transmembrane region" description="Helical" evidence="7">
    <location>
        <begin position="367"/>
        <end position="391"/>
    </location>
</feature>
<evidence type="ECO:0000256" key="2">
    <source>
        <dbReference type="ARBA" id="ARBA00005236"/>
    </source>
</evidence>
<dbReference type="GO" id="GO:0044874">
    <property type="term" value="P:lipoprotein localization to outer membrane"/>
    <property type="evidence" value="ECO:0007669"/>
    <property type="project" value="TreeGrafter"/>
</dbReference>
<dbReference type="InterPro" id="IPR025857">
    <property type="entry name" value="MacB_PCD"/>
</dbReference>
<keyword evidence="11" id="KW-1185">Reference proteome</keyword>
<feature type="domain" description="MacB-like periplasmic core" evidence="9">
    <location>
        <begin position="18"/>
        <end position="207"/>
    </location>
</feature>
<keyword evidence="4 7" id="KW-0812">Transmembrane</keyword>
<keyword evidence="6 7" id="KW-0472">Membrane</keyword>
<evidence type="ECO:0000256" key="3">
    <source>
        <dbReference type="ARBA" id="ARBA00022475"/>
    </source>
</evidence>
<evidence type="ECO:0000256" key="1">
    <source>
        <dbReference type="ARBA" id="ARBA00004651"/>
    </source>
</evidence>
<dbReference type="STRING" id="1513793.SAMN06296036_106159"/>
<dbReference type="RefSeq" id="WP_159455283.1">
    <property type="nucleotide sequence ID" value="NZ_FWZT01000006.1"/>
</dbReference>
<gene>
    <name evidence="10" type="ORF">SAMN06296036_106159</name>
</gene>
<dbReference type="Pfam" id="PF12704">
    <property type="entry name" value="MacB_PCD"/>
    <property type="match status" value="1"/>
</dbReference>
<dbReference type="InterPro" id="IPR051447">
    <property type="entry name" value="Lipoprotein-release_system"/>
</dbReference>
<evidence type="ECO:0000256" key="4">
    <source>
        <dbReference type="ARBA" id="ARBA00022692"/>
    </source>
</evidence>
<feature type="transmembrane region" description="Helical" evidence="7">
    <location>
        <begin position="318"/>
        <end position="340"/>
    </location>
</feature>
<evidence type="ECO:0000259" key="8">
    <source>
        <dbReference type="Pfam" id="PF02687"/>
    </source>
</evidence>
<proteinExistence type="inferred from homology"/>
<feature type="transmembrane region" description="Helical" evidence="7">
    <location>
        <begin position="261"/>
        <end position="282"/>
    </location>
</feature>
<evidence type="ECO:0000259" key="9">
    <source>
        <dbReference type="Pfam" id="PF12704"/>
    </source>
</evidence>
<comment type="subcellular location">
    <subcellularLocation>
        <location evidence="1">Cell membrane</location>
        <topology evidence="1">Multi-pass membrane protein</topology>
    </subcellularLocation>
</comment>